<feature type="domain" description="Ionotropic glutamate receptor C-terminal" evidence="4">
    <location>
        <begin position="44"/>
        <end position="262"/>
    </location>
</feature>
<evidence type="ECO:0000259" key="3">
    <source>
        <dbReference type="SMART" id="SM00062"/>
    </source>
</evidence>
<proteinExistence type="predicted"/>
<dbReference type="GO" id="GO:0015276">
    <property type="term" value="F:ligand-gated monoatomic ion channel activity"/>
    <property type="evidence" value="ECO:0007669"/>
    <property type="project" value="InterPro"/>
</dbReference>
<evidence type="ECO:0000256" key="2">
    <source>
        <dbReference type="SAM" id="SignalP"/>
    </source>
</evidence>
<comment type="caution">
    <text evidence="5">The sequence shown here is derived from an EMBL/GenBank/DDBJ whole genome shotgun (WGS) entry which is preliminary data.</text>
</comment>
<dbReference type="SMART" id="SM00079">
    <property type="entry name" value="PBPe"/>
    <property type="match status" value="1"/>
</dbReference>
<evidence type="ECO:0000313" key="5">
    <source>
        <dbReference type="EMBL" id="THF82681.1"/>
    </source>
</evidence>
<dbReference type="PANTHER" id="PTHR35936:SF17">
    <property type="entry name" value="ARGININE-BINDING EXTRACELLULAR PROTEIN ARTP"/>
    <property type="match status" value="1"/>
</dbReference>
<protein>
    <submittedName>
        <fullName evidence="5">Transporter substrate-binding domain-containing protein</fullName>
    </submittedName>
</protein>
<keyword evidence="1 2" id="KW-0732">Signal</keyword>
<dbReference type="GO" id="GO:0016020">
    <property type="term" value="C:membrane"/>
    <property type="evidence" value="ECO:0007669"/>
    <property type="project" value="InterPro"/>
</dbReference>
<name>A0A4V3WG26_9BACL</name>
<dbReference type="Gene3D" id="3.40.190.10">
    <property type="entry name" value="Periplasmic binding protein-like II"/>
    <property type="match status" value="2"/>
</dbReference>
<feature type="chain" id="PRO_5038579226" evidence="2">
    <location>
        <begin position="19"/>
        <end position="272"/>
    </location>
</feature>
<organism evidence="5 6">
    <name type="scientific">Cohnella fermenti</name>
    <dbReference type="NCBI Taxonomy" id="2565925"/>
    <lineage>
        <taxon>Bacteria</taxon>
        <taxon>Bacillati</taxon>
        <taxon>Bacillota</taxon>
        <taxon>Bacilli</taxon>
        <taxon>Bacillales</taxon>
        <taxon>Paenibacillaceae</taxon>
        <taxon>Cohnella</taxon>
    </lineage>
</organism>
<dbReference type="InterPro" id="IPR001638">
    <property type="entry name" value="Solute-binding_3/MltF_N"/>
</dbReference>
<feature type="signal peptide" evidence="2">
    <location>
        <begin position="1"/>
        <end position="18"/>
    </location>
</feature>
<dbReference type="PANTHER" id="PTHR35936">
    <property type="entry name" value="MEMBRANE-BOUND LYTIC MUREIN TRANSGLYCOSYLASE F"/>
    <property type="match status" value="1"/>
</dbReference>
<evidence type="ECO:0000256" key="1">
    <source>
        <dbReference type="ARBA" id="ARBA00022729"/>
    </source>
</evidence>
<dbReference type="Proteomes" id="UP000310636">
    <property type="component" value="Unassembled WGS sequence"/>
</dbReference>
<dbReference type="InterPro" id="IPR001320">
    <property type="entry name" value="Iontro_rcpt_C"/>
</dbReference>
<dbReference type="OrthoDB" id="9774451at2"/>
<dbReference type="EMBL" id="SSOB01000006">
    <property type="protein sequence ID" value="THF82681.1"/>
    <property type="molecule type" value="Genomic_DNA"/>
</dbReference>
<accession>A0A4V3WG26</accession>
<reference evidence="5 6" key="1">
    <citation type="submission" date="2019-04" db="EMBL/GenBank/DDBJ databases">
        <title>Cohnella sp. nov. isolated from preserved vegetables.</title>
        <authorList>
            <person name="Lin S.-Y."/>
            <person name="Hung M.-H."/>
            <person name="Young C.-C."/>
        </authorList>
    </citation>
    <scope>NUCLEOTIDE SEQUENCE [LARGE SCALE GENOMIC DNA]</scope>
    <source>
        <strain evidence="5 6">CC-MHH1044</strain>
    </source>
</reference>
<dbReference type="SMART" id="SM00062">
    <property type="entry name" value="PBPb"/>
    <property type="match status" value="1"/>
</dbReference>
<dbReference type="RefSeq" id="WP_136368942.1">
    <property type="nucleotide sequence ID" value="NZ_SSOB01000006.1"/>
</dbReference>
<dbReference type="Pfam" id="PF00497">
    <property type="entry name" value="SBP_bac_3"/>
    <property type="match status" value="1"/>
</dbReference>
<keyword evidence="6" id="KW-1185">Reference proteome</keyword>
<evidence type="ECO:0000259" key="4">
    <source>
        <dbReference type="SMART" id="SM00079"/>
    </source>
</evidence>
<dbReference type="AlphaFoldDB" id="A0A4V3WG26"/>
<dbReference type="SUPFAM" id="SSF53850">
    <property type="entry name" value="Periplasmic binding protein-like II"/>
    <property type="match status" value="1"/>
</dbReference>
<sequence length="272" mass="29256">MKKRLIALTAVMALGVLGACGNKENNSASETPASTPSPSASQGKIVVGTSADYAPFEFHKTIDGKDTIVGFDIAIAKEIAQDLNAELVITDTDFDGLLLSLDTGKVDFVISGMNPTEERRKQVDFSDIYYNASQGVLVSKETADQYKTPEDLKNKKIGVQKGTIQEDLAKEIEGAQLTSLSKIPELVMEITSGRVDAVILEKPVAEQYAKTQSSTAVSDIVIEQPADETGFAIAVKKGDAQLVEDINETLKRLQDNGDIDRFVVEANELAGE</sequence>
<dbReference type="PROSITE" id="PS51257">
    <property type="entry name" value="PROKAR_LIPOPROTEIN"/>
    <property type="match status" value="1"/>
</dbReference>
<feature type="domain" description="Solute-binding protein family 3/N-terminal" evidence="3">
    <location>
        <begin position="44"/>
        <end position="266"/>
    </location>
</feature>
<evidence type="ECO:0000313" key="6">
    <source>
        <dbReference type="Proteomes" id="UP000310636"/>
    </source>
</evidence>
<gene>
    <name evidence="5" type="ORF">E6C55_06335</name>
</gene>